<dbReference type="Proteomes" id="UP000717515">
    <property type="component" value="Unassembled WGS sequence"/>
</dbReference>
<feature type="compositionally biased region" description="Low complexity" evidence="1">
    <location>
        <begin position="458"/>
        <end position="469"/>
    </location>
</feature>
<feature type="region of interest" description="Disordered" evidence="1">
    <location>
        <begin position="232"/>
        <end position="253"/>
    </location>
</feature>
<comment type="caution">
    <text evidence="2">The sequence shown here is derived from an EMBL/GenBank/DDBJ whole genome shotgun (WGS) entry which is preliminary data.</text>
</comment>
<feature type="compositionally biased region" description="Basic residues" evidence="1">
    <location>
        <begin position="389"/>
        <end position="409"/>
    </location>
</feature>
<feature type="region of interest" description="Disordered" evidence="1">
    <location>
        <begin position="522"/>
        <end position="550"/>
    </location>
</feature>
<name>A0A9P8II39_MORAP</name>
<accession>A0A9P8II39</accession>
<feature type="compositionally biased region" description="Basic and acidic residues" evidence="1">
    <location>
        <begin position="522"/>
        <end position="535"/>
    </location>
</feature>
<dbReference type="InterPro" id="IPR035892">
    <property type="entry name" value="C2_domain_sf"/>
</dbReference>
<feature type="region of interest" description="Disordered" evidence="1">
    <location>
        <begin position="1"/>
        <end position="81"/>
    </location>
</feature>
<evidence type="ECO:0000256" key="1">
    <source>
        <dbReference type="SAM" id="MobiDB-lite"/>
    </source>
</evidence>
<organism evidence="2 3">
    <name type="scientific">Mortierella alpina</name>
    <name type="common">Oleaginous fungus</name>
    <name type="synonym">Mortierella renispora</name>
    <dbReference type="NCBI Taxonomy" id="64518"/>
    <lineage>
        <taxon>Eukaryota</taxon>
        <taxon>Fungi</taxon>
        <taxon>Fungi incertae sedis</taxon>
        <taxon>Mucoromycota</taxon>
        <taxon>Mortierellomycotina</taxon>
        <taxon>Mortierellomycetes</taxon>
        <taxon>Mortierellales</taxon>
        <taxon>Mortierellaceae</taxon>
        <taxon>Mortierella</taxon>
    </lineage>
</organism>
<dbReference type="AlphaFoldDB" id="A0A9P8II39"/>
<protein>
    <recommendedName>
        <fullName evidence="4">C2 domain-containing protein</fullName>
    </recommendedName>
</protein>
<evidence type="ECO:0008006" key="4">
    <source>
        <dbReference type="Google" id="ProtNLM"/>
    </source>
</evidence>
<evidence type="ECO:0000313" key="2">
    <source>
        <dbReference type="EMBL" id="KAG9327830.1"/>
    </source>
</evidence>
<feature type="region of interest" description="Disordered" evidence="1">
    <location>
        <begin position="423"/>
        <end position="477"/>
    </location>
</feature>
<feature type="region of interest" description="Disordered" evidence="1">
    <location>
        <begin position="324"/>
        <end position="409"/>
    </location>
</feature>
<dbReference type="EMBL" id="JAIFTL010000001">
    <property type="protein sequence ID" value="KAG9327830.1"/>
    <property type="molecule type" value="Genomic_DNA"/>
</dbReference>
<dbReference type="CDD" id="cd11651">
    <property type="entry name" value="YPK1_N_like"/>
    <property type="match status" value="1"/>
</dbReference>
<sequence length="550" mass="62337">MSWLHSKKHKEKEREKEAAALSASFNSSMQIKSSSPPNAHTNGGLTQSSPTVNSSSTVSSTHSNGSGTASGTSTRGDGPTKNGLLIIRVVEARELTLPSELSHPPFVPKEQQQQAAVSNRESLQRKWWLPYAVLEFDKNEVLIDALGGEVSNPVWQYRAHFDVSRDSDVQLSLYIRIPNPNADAKESESSSQDVFLGNVNLEPRWDDQMQDAWFPLHGGTGKVRVQLAYKRDNQQQKKETIPSQPASTPPPSTTTPLFNIFTFKYTKLQQARLQIYMTTLHAYTQHSDIFESTLLHDYETISTLDLASFPETSEDVDFKSSLRQRSYDRAQKKQARDSRFIHVRREEQRNRQKAEQRRQQLLQHQKQKQSPHDKDSKDSKDSKNSSNDHHKKKNDSHADRSKKRVDRHRRAADTILALEHFSDSSSEADAEDDVHGLNVGDHSDDGYSSSSRRHGRSGHSSSSSSWSSTDNDDSEEGECDLVNERIRFKRNLTFKTDDDGIMASTRVDSGLWKQVFVQKLDEKDQARERKKDSRCRSHKKQGGKHQGSLV</sequence>
<feature type="compositionally biased region" description="Basic residues" evidence="1">
    <location>
        <begin position="1"/>
        <end position="11"/>
    </location>
</feature>
<gene>
    <name evidence="2" type="ORF">KVV02_000276</name>
</gene>
<proteinExistence type="predicted"/>
<evidence type="ECO:0000313" key="3">
    <source>
        <dbReference type="Proteomes" id="UP000717515"/>
    </source>
</evidence>
<feature type="compositionally biased region" description="Low complexity" evidence="1">
    <location>
        <begin position="48"/>
        <end position="77"/>
    </location>
</feature>
<feature type="compositionally biased region" description="Polar residues" evidence="1">
    <location>
        <begin position="24"/>
        <end position="47"/>
    </location>
</feature>
<dbReference type="SUPFAM" id="SSF49562">
    <property type="entry name" value="C2 domain (Calcium/lipid-binding domain, CaLB)"/>
    <property type="match status" value="1"/>
</dbReference>
<dbReference type="Gene3D" id="2.60.40.150">
    <property type="entry name" value="C2 domain"/>
    <property type="match status" value="1"/>
</dbReference>
<reference evidence="2" key="1">
    <citation type="submission" date="2021-07" db="EMBL/GenBank/DDBJ databases">
        <title>Draft genome of Mortierella alpina, strain LL118, isolated from an aspen leaf litter sample.</title>
        <authorList>
            <person name="Yang S."/>
            <person name="Vinatzer B.A."/>
        </authorList>
    </citation>
    <scope>NUCLEOTIDE SEQUENCE</scope>
    <source>
        <strain evidence="2">LL118</strain>
    </source>
</reference>
<feature type="compositionally biased region" description="Basic and acidic residues" evidence="1">
    <location>
        <begin position="324"/>
        <end position="358"/>
    </location>
</feature>
<feature type="compositionally biased region" description="Basic and acidic residues" evidence="1">
    <location>
        <begin position="370"/>
        <end position="388"/>
    </location>
</feature>